<accession>A0ABS3E7Q0</accession>
<evidence type="ECO:0000313" key="3">
    <source>
        <dbReference type="EMBL" id="MBN8431233.1"/>
    </source>
</evidence>
<evidence type="ECO:0000256" key="2">
    <source>
        <dbReference type="ARBA" id="ARBA00022679"/>
    </source>
</evidence>
<dbReference type="PANTHER" id="PTHR40048:SF1">
    <property type="entry name" value="RHAMNOSYL O-METHYLTRANSFERASE"/>
    <property type="match status" value="1"/>
</dbReference>
<dbReference type="EMBL" id="JAEKJR010000002">
    <property type="protein sequence ID" value="MBN8431233.1"/>
    <property type="molecule type" value="Genomic_DNA"/>
</dbReference>
<dbReference type="GO" id="GO:0032259">
    <property type="term" value="P:methylation"/>
    <property type="evidence" value="ECO:0007669"/>
    <property type="project" value="UniProtKB-KW"/>
</dbReference>
<protein>
    <submittedName>
        <fullName evidence="3">Class I SAM-dependent methyltransferase</fullName>
    </submittedName>
</protein>
<comment type="caution">
    <text evidence="3">The sequence shown here is derived from an EMBL/GenBank/DDBJ whole genome shotgun (WGS) entry which is preliminary data.</text>
</comment>
<sequence>MEISHPIDLPLDIHTVKGFLDPVEGEALYRLAAEASDLGPALEVGSYCGKSTVYLGSACKLMNNSLFAIDHHRGSEEHQPGEEYHDRELFDDRSQLMDSFRSFRATMRAAALEQNVVPVVAPSAVAARHWNTPLGLVFIDGGHSREAALTDYRSWSRHIVPGGYLAIHDIFPNPEDGGQAPYEIYQLALASGQFERVEMVKTLGILRRIQ</sequence>
<proteinExistence type="predicted"/>
<dbReference type="PANTHER" id="PTHR40048">
    <property type="entry name" value="RHAMNOSYL O-METHYLTRANSFERASE"/>
    <property type="match status" value="1"/>
</dbReference>
<dbReference type="GO" id="GO:0008168">
    <property type="term" value="F:methyltransferase activity"/>
    <property type="evidence" value="ECO:0007669"/>
    <property type="project" value="UniProtKB-KW"/>
</dbReference>
<name>A0ABS3E7Q0_9GAMM</name>
<evidence type="ECO:0000313" key="4">
    <source>
        <dbReference type="Proteomes" id="UP000664293"/>
    </source>
</evidence>
<dbReference type="InterPro" id="IPR029063">
    <property type="entry name" value="SAM-dependent_MTases_sf"/>
</dbReference>
<keyword evidence="1 3" id="KW-0489">Methyltransferase</keyword>
<evidence type="ECO:0000256" key="1">
    <source>
        <dbReference type="ARBA" id="ARBA00022603"/>
    </source>
</evidence>
<keyword evidence="4" id="KW-1185">Reference proteome</keyword>
<gene>
    <name evidence="3" type="ORF">JF535_10255</name>
</gene>
<dbReference type="Gene3D" id="3.40.50.150">
    <property type="entry name" value="Vaccinia Virus protein VP39"/>
    <property type="match status" value="1"/>
</dbReference>
<keyword evidence="2" id="KW-0808">Transferase</keyword>
<organism evidence="3 4">
    <name type="scientific">Microbulbifer salipaludis</name>
    <dbReference type="NCBI Taxonomy" id="187980"/>
    <lineage>
        <taxon>Bacteria</taxon>
        <taxon>Pseudomonadati</taxon>
        <taxon>Pseudomonadota</taxon>
        <taxon>Gammaproteobacteria</taxon>
        <taxon>Cellvibrionales</taxon>
        <taxon>Microbulbiferaceae</taxon>
        <taxon>Microbulbifer</taxon>
    </lineage>
</organism>
<reference evidence="3 4" key="1">
    <citation type="submission" date="2020-12" db="EMBL/GenBank/DDBJ databases">
        <title>Oil enriched cultivation method for isolating marine PHA-producing bacteria.</title>
        <authorList>
            <person name="Zheng W."/>
            <person name="Yu S."/>
            <person name="Huang Y."/>
        </authorList>
    </citation>
    <scope>NUCLEOTIDE SEQUENCE [LARGE SCALE GENOMIC DNA]</scope>
    <source>
        <strain evidence="3 4">SN0-2</strain>
    </source>
</reference>
<dbReference type="RefSeq" id="WP_207001813.1">
    <property type="nucleotide sequence ID" value="NZ_JAEKJR010000002.1"/>
</dbReference>
<dbReference type="Pfam" id="PF13578">
    <property type="entry name" value="Methyltransf_24"/>
    <property type="match status" value="1"/>
</dbReference>
<dbReference type="Proteomes" id="UP000664293">
    <property type="component" value="Unassembled WGS sequence"/>
</dbReference>
<dbReference type="SUPFAM" id="SSF53335">
    <property type="entry name" value="S-adenosyl-L-methionine-dependent methyltransferases"/>
    <property type="match status" value="1"/>
</dbReference>